<evidence type="ECO:0000313" key="1">
    <source>
        <dbReference type="EMBL" id="WGM00027.1"/>
    </source>
</evidence>
<accession>A0AA95GJD5</accession>
<dbReference type="InterPro" id="IPR021146">
    <property type="entry name" value="Phage_gp6-like_head-tail"/>
</dbReference>
<dbReference type="CDD" id="cd08054">
    <property type="entry name" value="gp6"/>
    <property type="match status" value="1"/>
</dbReference>
<organism evidence="1 2">
    <name type="scientific">Arsenophonus nasoniae</name>
    <name type="common">son-killer infecting Nasonia vitripennis</name>
    <dbReference type="NCBI Taxonomy" id="638"/>
    <lineage>
        <taxon>Bacteria</taxon>
        <taxon>Pseudomonadati</taxon>
        <taxon>Pseudomonadota</taxon>
        <taxon>Gammaproteobacteria</taxon>
        <taxon>Enterobacterales</taxon>
        <taxon>Morganellaceae</taxon>
        <taxon>Arsenophonus</taxon>
    </lineage>
</organism>
<protein>
    <submittedName>
        <fullName evidence="1">Head-tail connector protein</fullName>
    </submittedName>
</protein>
<dbReference type="AlphaFoldDB" id="A0AA95GJD5"/>
<reference evidence="1" key="1">
    <citation type="submission" date="2023-04" db="EMBL/GenBank/DDBJ databases">
        <title>Genome dynamics across the evolutionary transition to endosymbiosis.</title>
        <authorList>
            <person name="Siozios S."/>
            <person name="Nadal-Jimenez P."/>
            <person name="Azagi T."/>
            <person name="Sprong H."/>
            <person name="Frost C.L."/>
            <person name="Parratt S.R."/>
            <person name="Taylor G."/>
            <person name="Brettell L."/>
            <person name="Lew K.C."/>
            <person name="Croft L."/>
            <person name="King K.C."/>
            <person name="Brockhurst M.A."/>
            <person name="Hypsa V."/>
            <person name="Novakova E."/>
            <person name="Darby A.C."/>
            <person name="Hurst G.D.D."/>
        </authorList>
    </citation>
    <scope>NUCLEOTIDE SEQUENCE</scope>
    <source>
        <strain evidence="1">APv</strain>
    </source>
</reference>
<dbReference type="EMBL" id="CP123504">
    <property type="protein sequence ID" value="WGM00027.1"/>
    <property type="molecule type" value="Genomic_DNA"/>
</dbReference>
<dbReference type="InterPro" id="IPR006450">
    <property type="entry name" value="Phage_HK97_gp6-like"/>
</dbReference>
<gene>
    <name evidence="1" type="ORF">QE210_08910</name>
</gene>
<dbReference type="NCBIfam" id="TIGR01560">
    <property type="entry name" value="put_DNA_pack"/>
    <property type="match status" value="1"/>
</dbReference>
<name>A0AA95GJD5_9GAMM</name>
<dbReference type="Proteomes" id="UP001177595">
    <property type="component" value="Chromosome"/>
</dbReference>
<evidence type="ECO:0000313" key="2">
    <source>
        <dbReference type="Proteomes" id="UP001177595"/>
    </source>
</evidence>
<proteinExistence type="predicted"/>
<dbReference type="RefSeq" id="WP_280623603.1">
    <property type="nucleotide sequence ID" value="NZ_CP123504.1"/>
</dbReference>
<dbReference type="Gene3D" id="1.10.3230.30">
    <property type="entry name" value="Phage gp6-like head-tail connector protein"/>
    <property type="match status" value="1"/>
</dbReference>
<sequence>MLALEKVKAQCRIDSDYRGEDDLLTGYIRAAHRFVENFTRRKLMEKLYDNNPPDFCEGAPLLFDADIETAMLLLIGHWYANREAVVIGESATTMPLAVEELLQPYKVYGL</sequence>
<dbReference type="Pfam" id="PF05135">
    <property type="entry name" value="Phage_connect_1"/>
    <property type="match status" value="1"/>
</dbReference>